<dbReference type="Proteomes" id="UP000178082">
    <property type="component" value="Unassembled WGS sequence"/>
</dbReference>
<dbReference type="EMBL" id="MGDI01000019">
    <property type="protein sequence ID" value="OGL53921.1"/>
    <property type="molecule type" value="Genomic_DNA"/>
</dbReference>
<dbReference type="SMART" id="SM00861">
    <property type="entry name" value="Transket_pyr"/>
    <property type="match status" value="1"/>
</dbReference>
<evidence type="ECO:0000313" key="2">
    <source>
        <dbReference type="EMBL" id="OGL53921.1"/>
    </source>
</evidence>
<accession>A0A1F7SJI0</accession>
<dbReference type="PANTHER" id="PTHR43825">
    <property type="entry name" value="PYRUVATE DEHYDROGENASE E1 COMPONENT"/>
    <property type="match status" value="1"/>
</dbReference>
<dbReference type="InterPro" id="IPR005475">
    <property type="entry name" value="Transketolase-like_Pyr-bd"/>
</dbReference>
<organism evidence="2 3">
    <name type="scientific">Candidatus Schekmanbacteria bacterium RIFCSPLOWO2_12_FULL_38_15</name>
    <dbReference type="NCBI Taxonomy" id="1817883"/>
    <lineage>
        <taxon>Bacteria</taxon>
        <taxon>Candidatus Schekmaniibacteriota</taxon>
    </lineage>
</organism>
<dbReference type="Gene3D" id="3.40.50.970">
    <property type="match status" value="1"/>
</dbReference>
<dbReference type="InterPro" id="IPR051157">
    <property type="entry name" value="PDH/Transketolase"/>
</dbReference>
<dbReference type="Gene3D" id="3.40.50.920">
    <property type="match status" value="1"/>
</dbReference>
<feature type="domain" description="Transketolase-like pyrimidine-binding" evidence="1">
    <location>
        <begin position="1"/>
        <end position="164"/>
    </location>
</feature>
<dbReference type="SUPFAM" id="SSF52922">
    <property type="entry name" value="TK C-terminal domain-like"/>
    <property type="match status" value="1"/>
</dbReference>
<dbReference type="InterPro" id="IPR029061">
    <property type="entry name" value="THDP-binding"/>
</dbReference>
<comment type="caution">
    <text evidence="2">The sequence shown here is derived from an EMBL/GenBank/DDBJ whole genome shotgun (WGS) entry which is preliminary data.</text>
</comment>
<dbReference type="STRING" id="1817883.A3G31_00785"/>
<evidence type="ECO:0000259" key="1">
    <source>
        <dbReference type="SMART" id="SM00861"/>
    </source>
</evidence>
<sequence length="292" mass="33092">MRKQFKETVLDLARQDDRVVLILGDVSVYLFKDFKDRYPDRFYNMGICENTLISVSAGLSSQGFFPFVHTIAPFITERSYEQIKLDVCYNRFGVNIVSCGATFDYAWDGASHHSYTDLAILRLLPGMEVIQPGSTRELNILLRSQYRRGKPSYIRLSDHPHLINDYSVEFGKGVVLKRACSNVTVMTAGPILVNVLEACKDLNVNLIYFHTIKPIDKEILTEFSKTKILVVHDALGLYEAVNEVPNLQTAYHGLLPDDFCCWYGTLNEVRRHVGLDPAGIRNVVVKHIELSG</sequence>
<dbReference type="PANTHER" id="PTHR43825:SF5">
    <property type="entry name" value="HYPOTHETICAL TRANSKETOLASE FAMILY PROTEIN"/>
    <property type="match status" value="1"/>
</dbReference>
<dbReference type="Pfam" id="PF02779">
    <property type="entry name" value="Transket_pyr"/>
    <property type="match status" value="1"/>
</dbReference>
<dbReference type="SUPFAM" id="SSF52518">
    <property type="entry name" value="Thiamin diphosphate-binding fold (THDP-binding)"/>
    <property type="match status" value="1"/>
</dbReference>
<reference evidence="2 3" key="1">
    <citation type="journal article" date="2016" name="Nat. Commun.">
        <title>Thousands of microbial genomes shed light on interconnected biogeochemical processes in an aquifer system.</title>
        <authorList>
            <person name="Anantharaman K."/>
            <person name="Brown C.T."/>
            <person name="Hug L.A."/>
            <person name="Sharon I."/>
            <person name="Castelle C.J."/>
            <person name="Probst A.J."/>
            <person name="Thomas B.C."/>
            <person name="Singh A."/>
            <person name="Wilkins M.J."/>
            <person name="Karaoz U."/>
            <person name="Brodie E.L."/>
            <person name="Williams K.H."/>
            <person name="Hubbard S.S."/>
            <person name="Banfield J.F."/>
        </authorList>
    </citation>
    <scope>NUCLEOTIDE SEQUENCE [LARGE SCALE GENOMIC DNA]</scope>
</reference>
<proteinExistence type="predicted"/>
<dbReference type="InterPro" id="IPR009014">
    <property type="entry name" value="Transketo_C/PFOR_II"/>
</dbReference>
<name>A0A1F7SJI0_9BACT</name>
<evidence type="ECO:0000313" key="3">
    <source>
        <dbReference type="Proteomes" id="UP000178082"/>
    </source>
</evidence>
<dbReference type="AlphaFoldDB" id="A0A1F7SJI0"/>
<protein>
    <recommendedName>
        <fullName evidence="1">Transketolase-like pyrimidine-binding domain-containing protein</fullName>
    </recommendedName>
</protein>
<gene>
    <name evidence="2" type="ORF">A3G31_00785</name>
</gene>
<dbReference type="CDD" id="cd07033">
    <property type="entry name" value="TPP_PYR_DXS_TK_like"/>
    <property type="match status" value="1"/>
</dbReference>